<dbReference type="GO" id="GO:0016740">
    <property type="term" value="F:transferase activity"/>
    <property type="evidence" value="ECO:0007669"/>
    <property type="project" value="UniProtKB-KW"/>
</dbReference>
<dbReference type="SUPFAM" id="SSF51161">
    <property type="entry name" value="Trimeric LpxA-like enzymes"/>
    <property type="match status" value="1"/>
</dbReference>
<gene>
    <name evidence="1" type="ORF">HNQ60_003699</name>
</gene>
<dbReference type="PANTHER" id="PTHR13061">
    <property type="entry name" value="DYNACTIN SUBUNIT P25"/>
    <property type="match status" value="1"/>
</dbReference>
<reference evidence="1 2" key="1">
    <citation type="submission" date="2020-08" db="EMBL/GenBank/DDBJ databases">
        <title>Genomic Encyclopedia of Type Strains, Phase IV (KMG-IV): sequencing the most valuable type-strain genomes for metagenomic binning, comparative biology and taxonomic classification.</title>
        <authorList>
            <person name="Goeker M."/>
        </authorList>
    </citation>
    <scope>NUCLEOTIDE SEQUENCE [LARGE SCALE GENOMIC DNA]</scope>
    <source>
        <strain evidence="1 2">DSM 26723</strain>
    </source>
</reference>
<dbReference type="PANTHER" id="PTHR13061:SF29">
    <property type="entry name" value="GAMMA CARBONIC ANHYDRASE-LIKE 1, MITOCHONDRIAL-RELATED"/>
    <property type="match status" value="1"/>
</dbReference>
<dbReference type="InterPro" id="IPR001451">
    <property type="entry name" value="Hexapep"/>
</dbReference>
<keyword evidence="1" id="KW-0808">Transferase</keyword>
<keyword evidence="2" id="KW-1185">Reference proteome</keyword>
<organism evidence="1 2">
    <name type="scientific">Povalibacter uvarum</name>
    <dbReference type="NCBI Taxonomy" id="732238"/>
    <lineage>
        <taxon>Bacteria</taxon>
        <taxon>Pseudomonadati</taxon>
        <taxon>Pseudomonadota</taxon>
        <taxon>Gammaproteobacteria</taxon>
        <taxon>Steroidobacterales</taxon>
        <taxon>Steroidobacteraceae</taxon>
        <taxon>Povalibacter</taxon>
    </lineage>
</organism>
<dbReference type="CDD" id="cd04645">
    <property type="entry name" value="LbH_gamma_CA_like"/>
    <property type="match status" value="1"/>
</dbReference>
<dbReference type="Proteomes" id="UP000588068">
    <property type="component" value="Unassembled WGS sequence"/>
</dbReference>
<dbReference type="RefSeq" id="WP_184334210.1">
    <property type="nucleotide sequence ID" value="NZ_JACHHZ010000004.1"/>
</dbReference>
<protein>
    <submittedName>
        <fullName evidence="1">Carbonic anhydrase/acetyltransferase-like protein (Isoleucine patch superfamily)</fullName>
    </submittedName>
</protein>
<comment type="caution">
    <text evidence="1">The sequence shown here is derived from an EMBL/GenBank/DDBJ whole genome shotgun (WGS) entry which is preliminary data.</text>
</comment>
<dbReference type="Gene3D" id="2.160.10.10">
    <property type="entry name" value="Hexapeptide repeat proteins"/>
    <property type="match status" value="1"/>
</dbReference>
<dbReference type="InterPro" id="IPR047324">
    <property type="entry name" value="LbH_gamma_CA-like"/>
</dbReference>
<dbReference type="InterPro" id="IPR050484">
    <property type="entry name" value="Transf_Hexapept/Carb_Anhydrase"/>
</dbReference>
<proteinExistence type="predicted"/>
<dbReference type="InterPro" id="IPR011004">
    <property type="entry name" value="Trimer_LpxA-like_sf"/>
</dbReference>
<evidence type="ECO:0000313" key="2">
    <source>
        <dbReference type="Proteomes" id="UP000588068"/>
    </source>
</evidence>
<dbReference type="EMBL" id="JACHHZ010000004">
    <property type="protein sequence ID" value="MBB6094812.1"/>
    <property type="molecule type" value="Genomic_DNA"/>
</dbReference>
<evidence type="ECO:0000313" key="1">
    <source>
        <dbReference type="EMBL" id="MBB6094812.1"/>
    </source>
</evidence>
<accession>A0A841HS11</accession>
<dbReference type="Pfam" id="PF00132">
    <property type="entry name" value="Hexapep"/>
    <property type="match status" value="1"/>
</dbReference>
<name>A0A841HS11_9GAMM</name>
<sequence>MIYSLANRQIETHGDDYFVAPSADVIGSVRLGRWASVWFNAVLRGDNDWIEIGDGTNVQDGTVMHTDSGVPLIVGANTTIGHKAFLHACRVGDHSLIANGAMILDGATIGSYSIVAAGAFVPPRKTIPDGVVVMGNPAQVVREITEKDRYLLQHAALHYQDNAKRYRTELVVR</sequence>
<dbReference type="AlphaFoldDB" id="A0A841HS11"/>